<dbReference type="InterPro" id="IPR054188">
    <property type="entry name" value="DUF6893"/>
</dbReference>
<organism evidence="2 3">
    <name type="scientific">Nonomuraea indica</name>
    <dbReference type="NCBI Taxonomy" id="1581193"/>
    <lineage>
        <taxon>Bacteria</taxon>
        <taxon>Bacillati</taxon>
        <taxon>Actinomycetota</taxon>
        <taxon>Actinomycetes</taxon>
        <taxon>Streptosporangiales</taxon>
        <taxon>Streptosporangiaceae</taxon>
        <taxon>Nonomuraea</taxon>
    </lineage>
</organism>
<sequence length="35" mass="4037">MRKSHVAGLIVTCALVAVIVHEWPGIRRYLTMKRM</sequence>
<feature type="transmembrane region" description="Helical" evidence="1">
    <location>
        <begin position="6"/>
        <end position="26"/>
    </location>
</feature>
<dbReference type="RefSeq" id="WP_397019219.1">
    <property type="nucleotide sequence ID" value="NZ_JBITMB010000002.1"/>
</dbReference>
<gene>
    <name evidence="2" type="ORF">ACIBP5_06425</name>
</gene>
<proteinExistence type="predicted"/>
<evidence type="ECO:0000313" key="2">
    <source>
        <dbReference type="EMBL" id="MFI7439584.1"/>
    </source>
</evidence>
<reference evidence="2 3" key="1">
    <citation type="submission" date="2024-10" db="EMBL/GenBank/DDBJ databases">
        <title>The Natural Products Discovery Center: Release of the First 8490 Sequenced Strains for Exploring Actinobacteria Biosynthetic Diversity.</title>
        <authorList>
            <person name="Kalkreuter E."/>
            <person name="Kautsar S.A."/>
            <person name="Yang D."/>
            <person name="Bader C.D."/>
            <person name="Teijaro C.N."/>
            <person name="Fluegel L."/>
            <person name="Davis C.M."/>
            <person name="Simpson J.R."/>
            <person name="Lauterbach L."/>
            <person name="Steele A.D."/>
            <person name="Gui C."/>
            <person name="Meng S."/>
            <person name="Li G."/>
            <person name="Viehrig K."/>
            <person name="Ye F."/>
            <person name="Su P."/>
            <person name="Kiefer A.F."/>
            <person name="Nichols A."/>
            <person name="Cepeda A.J."/>
            <person name="Yan W."/>
            <person name="Fan B."/>
            <person name="Jiang Y."/>
            <person name="Adhikari A."/>
            <person name="Zheng C.-J."/>
            <person name="Schuster L."/>
            <person name="Cowan T.M."/>
            <person name="Smanski M.J."/>
            <person name="Chevrette M.G."/>
            <person name="De Carvalho L.P.S."/>
            <person name="Shen B."/>
        </authorList>
    </citation>
    <scope>NUCLEOTIDE SEQUENCE [LARGE SCALE GENOMIC DNA]</scope>
    <source>
        <strain evidence="2 3">NPDC049503</strain>
    </source>
</reference>
<accession>A0ABW7ZYJ6</accession>
<keyword evidence="1" id="KW-0812">Transmembrane</keyword>
<protein>
    <submittedName>
        <fullName evidence="2">DUF6893 family small protein</fullName>
    </submittedName>
</protein>
<keyword evidence="1" id="KW-1133">Transmembrane helix</keyword>
<evidence type="ECO:0000313" key="3">
    <source>
        <dbReference type="Proteomes" id="UP001612928"/>
    </source>
</evidence>
<keyword evidence="3" id="KW-1185">Reference proteome</keyword>
<evidence type="ECO:0000256" key="1">
    <source>
        <dbReference type="SAM" id="Phobius"/>
    </source>
</evidence>
<dbReference type="Pfam" id="PF21833">
    <property type="entry name" value="DUF6893"/>
    <property type="match status" value="1"/>
</dbReference>
<keyword evidence="1" id="KW-0472">Membrane</keyword>
<comment type="caution">
    <text evidence="2">The sequence shown here is derived from an EMBL/GenBank/DDBJ whole genome shotgun (WGS) entry which is preliminary data.</text>
</comment>
<dbReference type="Proteomes" id="UP001612928">
    <property type="component" value="Unassembled WGS sequence"/>
</dbReference>
<dbReference type="EMBL" id="JBITMB010000002">
    <property type="protein sequence ID" value="MFI7439584.1"/>
    <property type="molecule type" value="Genomic_DNA"/>
</dbReference>
<name>A0ABW7ZYJ6_9ACTN</name>